<dbReference type="Pfam" id="PF00412">
    <property type="entry name" value="LIM"/>
    <property type="match status" value="3"/>
</dbReference>
<keyword evidence="7 11" id="KW-0862">Zinc</keyword>
<evidence type="ECO:0000256" key="10">
    <source>
        <dbReference type="ARBA" id="ARBA00023038"/>
    </source>
</evidence>
<dbReference type="GO" id="GO:0001725">
    <property type="term" value="C:stress fiber"/>
    <property type="evidence" value="ECO:0007669"/>
    <property type="project" value="TreeGrafter"/>
</dbReference>
<evidence type="ECO:0000256" key="8">
    <source>
        <dbReference type="ARBA" id="ARBA00022889"/>
    </source>
</evidence>
<name>A0A653DNI4_CALMS</name>
<evidence type="ECO:0000256" key="2">
    <source>
        <dbReference type="ARBA" id="ARBA00004496"/>
    </source>
</evidence>
<dbReference type="PROSITE" id="PS00478">
    <property type="entry name" value="LIM_DOMAIN_1"/>
    <property type="match status" value="1"/>
</dbReference>
<dbReference type="CDD" id="cd09437">
    <property type="entry name" value="LIM3_LPP"/>
    <property type="match status" value="1"/>
</dbReference>
<dbReference type="SMART" id="SM00132">
    <property type="entry name" value="LIM"/>
    <property type="match status" value="3"/>
</dbReference>
<evidence type="ECO:0000256" key="12">
    <source>
        <dbReference type="SAM" id="MobiDB-lite"/>
    </source>
</evidence>
<dbReference type="CDD" id="cd09354">
    <property type="entry name" value="LIM2_LPP"/>
    <property type="match status" value="1"/>
</dbReference>
<keyword evidence="5 11" id="KW-0479">Metal-binding</keyword>
<feature type="region of interest" description="Disordered" evidence="12">
    <location>
        <begin position="19"/>
        <end position="51"/>
    </location>
</feature>
<evidence type="ECO:0000313" key="15">
    <source>
        <dbReference type="Proteomes" id="UP000410492"/>
    </source>
</evidence>
<accession>A0A653DNI4</accession>
<keyword evidence="6" id="KW-0677">Repeat</keyword>
<keyword evidence="9" id="KW-0965">Cell junction</keyword>
<dbReference type="AlphaFoldDB" id="A0A653DNI4"/>
<dbReference type="InterPro" id="IPR001781">
    <property type="entry name" value="Znf_LIM"/>
</dbReference>
<reference evidence="14 15" key="1">
    <citation type="submission" date="2019-01" db="EMBL/GenBank/DDBJ databases">
        <authorList>
            <person name="Sayadi A."/>
        </authorList>
    </citation>
    <scope>NUCLEOTIDE SEQUENCE [LARGE SCALE GENOMIC DNA]</scope>
</reference>
<evidence type="ECO:0000256" key="6">
    <source>
        <dbReference type="ARBA" id="ARBA00022737"/>
    </source>
</evidence>
<evidence type="ECO:0000256" key="5">
    <source>
        <dbReference type="ARBA" id="ARBA00022723"/>
    </source>
</evidence>
<keyword evidence="4" id="KW-0963">Cytoplasm</keyword>
<feature type="domain" description="LIM zinc-binding" evidence="13">
    <location>
        <begin position="508"/>
        <end position="577"/>
    </location>
</feature>
<protein>
    <recommendedName>
        <fullName evidence="13">LIM zinc-binding domain-containing protein</fullName>
    </recommendedName>
</protein>
<dbReference type="Gene3D" id="2.10.110.10">
    <property type="entry name" value="Cysteine Rich Protein"/>
    <property type="match status" value="3"/>
</dbReference>
<keyword evidence="8" id="KW-0130">Cell adhesion</keyword>
<dbReference type="PANTHER" id="PTHR24207">
    <property type="entry name" value="ZYX102 PROTEIN"/>
    <property type="match status" value="1"/>
</dbReference>
<dbReference type="CDD" id="cd09351">
    <property type="entry name" value="LIM1_LPP"/>
    <property type="match status" value="1"/>
</dbReference>
<keyword evidence="15" id="KW-1185">Reference proteome</keyword>
<evidence type="ECO:0000256" key="9">
    <source>
        <dbReference type="ARBA" id="ARBA00022949"/>
    </source>
</evidence>
<feature type="domain" description="LIM zinc-binding" evidence="13">
    <location>
        <begin position="387"/>
        <end position="446"/>
    </location>
</feature>
<feature type="region of interest" description="Disordered" evidence="12">
    <location>
        <begin position="217"/>
        <end position="302"/>
    </location>
</feature>
<dbReference type="SUPFAM" id="SSF57716">
    <property type="entry name" value="Glucocorticoid receptor-like (DNA-binding domain)"/>
    <property type="match status" value="3"/>
</dbReference>
<dbReference type="GO" id="GO:0046872">
    <property type="term" value="F:metal ion binding"/>
    <property type="evidence" value="ECO:0007669"/>
    <property type="project" value="UniProtKB-KW"/>
</dbReference>
<evidence type="ECO:0000313" key="14">
    <source>
        <dbReference type="EMBL" id="VEN61800.1"/>
    </source>
</evidence>
<gene>
    <name evidence="14" type="ORF">CALMAC_LOCUS19118</name>
</gene>
<feature type="domain" description="LIM zinc-binding" evidence="13">
    <location>
        <begin position="447"/>
        <end position="507"/>
    </location>
</feature>
<dbReference type="GO" id="GO:0005925">
    <property type="term" value="C:focal adhesion"/>
    <property type="evidence" value="ECO:0007669"/>
    <property type="project" value="TreeGrafter"/>
</dbReference>
<organism evidence="14 15">
    <name type="scientific">Callosobruchus maculatus</name>
    <name type="common">Southern cowpea weevil</name>
    <name type="synonym">Pulse bruchid</name>
    <dbReference type="NCBI Taxonomy" id="64391"/>
    <lineage>
        <taxon>Eukaryota</taxon>
        <taxon>Metazoa</taxon>
        <taxon>Ecdysozoa</taxon>
        <taxon>Arthropoda</taxon>
        <taxon>Hexapoda</taxon>
        <taxon>Insecta</taxon>
        <taxon>Pterygota</taxon>
        <taxon>Neoptera</taxon>
        <taxon>Endopterygota</taxon>
        <taxon>Coleoptera</taxon>
        <taxon>Polyphaga</taxon>
        <taxon>Cucujiformia</taxon>
        <taxon>Chrysomeloidea</taxon>
        <taxon>Chrysomelidae</taxon>
        <taxon>Bruchinae</taxon>
        <taxon>Bruchini</taxon>
        <taxon>Callosobruchus</taxon>
    </lineage>
</organism>
<evidence type="ECO:0000256" key="4">
    <source>
        <dbReference type="ARBA" id="ARBA00022490"/>
    </source>
</evidence>
<feature type="compositionally biased region" description="Pro residues" evidence="12">
    <location>
        <begin position="248"/>
        <end position="261"/>
    </location>
</feature>
<dbReference type="FunFam" id="2.10.110.10:FF:000109">
    <property type="entry name" value="Lipoma preferred partner"/>
    <property type="match status" value="1"/>
</dbReference>
<dbReference type="Proteomes" id="UP000410492">
    <property type="component" value="Unassembled WGS sequence"/>
</dbReference>
<sequence>MNDLDRQLAELALINQADLAPNSIGGSSGKKVGPAVPPKPKKSQPQVPQSYSLKQNLEPRYASRIQTHQLYSNVPPQTAPQSCYANAPTLVSNSKFKDNNYANFPRDLDTASQYSNLPRSASAMSSASQTRQGYETNTLPQSLASQGEYIPTTCSLPRQTLNQNLGPRAYSKPEHVTYSNVQVANQMRNRDGLVYSNLMHPPREVANVYSNLPPNSNAYANGDDLPPPPLDLTSGLADYAPCTVNTNLPPPPDDLLPPPSPVSSSYSELRRATQPGQEFHSYSIGSQPPDVDSSYGYGGMSQSSSTYESIYEPINPRPASQLSSRSNCSLYASTGGGGAQPQVRAGSRAGGPPPGGKEREVECLTEMLVRGMRGDAGADYNEEDVYGTCIKCGEKIIGENSGCTAMDQLYHTKCFTCHQCAINLQGKPFYALEGNPYCEEDYLNTLEKCCVCQKPILDRILRATGKPYHPKCFCCVVCGKSLDGIPFTVDATNQVHCIEDFHKIFAPRCWVCKQPIMPEPGEEETVRVVALDHSFHIQCYKCEDCGLVLSSEAEGRGCYPLDGHVLCKSCNAKRVQALTSHMTTEL</sequence>
<keyword evidence="10 11" id="KW-0440">LIM domain</keyword>
<comment type="subcellular location">
    <subcellularLocation>
        <location evidence="1">Cell junction</location>
    </subcellularLocation>
    <subcellularLocation>
        <location evidence="2">Cytoplasm</location>
    </subcellularLocation>
</comment>
<evidence type="ECO:0000256" key="3">
    <source>
        <dbReference type="ARBA" id="ARBA00009611"/>
    </source>
</evidence>
<dbReference type="GO" id="GO:0005737">
    <property type="term" value="C:cytoplasm"/>
    <property type="evidence" value="ECO:0007669"/>
    <property type="project" value="UniProtKB-SubCell"/>
</dbReference>
<feature type="region of interest" description="Disordered" evidence="12">
    <location>
        <begin position="330"/>
        <end position="359"/>
    </location>
</feature>
<dbReference type="EMBL" id="CAACVG010013414">
    <property type="protein sequence ID" value="VEN61800.1"/>
    <property type="molecule type" value="Genomic_DNA"/>
</dbReference>
<dbReference type="FunFam" id="2.10.110.10:FF:000042">
    <property type="entry name" value="lipoma-preferred partner isoform X1"/>
    <property type="match status" value="1"/>
</dbReference>
<evidence type="ECO:0000256" key="11">
    <source>
        <dbReference type="PROSITE-ProRule" id="PRU00125"/>
    </source>
</evidence>
<dbReference type="FunFam" id="2.10.110.10:FF:000027">
    <property type="entry name" value="lipoma-preferred partner isoform X1"/>
    <property type="match status" value="1"/>
</dbReference>
<dbReference type="GO" id="GO:0098609">
    <property type="term" value="P:cell-cell adhesion"/>
    <property type="evidence" value="ECO:0007669"/>
    <property type="project" value="TreeGrafter"/>
</dbReference>
<dbReference type="OrthoDB" id="25414at2759"/>
<proteinExistence type="inferred from homology"/>
<dbReference type="PROSITE" id="PS50023">
    <property type="entry name" value="LIM_DOMAIN_2"/>
    <property type="match status" value="3"/>
</dbReference>
<evidence type="ECO:0000259" key="13">
    <source>
        <dbReference type="PROSITE" id="PS50023"/>
    </source>
</evidence>
<evidence type="ECO:0000256" key="1">
    <source>
        <dbReference type="ARBA" id="ARBA00004282"/>
    </source>
</evidence>
<dbReference type="PANTHER" id="PTHR24207:SF2">
    <property type="entry name" value="ZYX102 PROTEIN"/>
    <property type="match status" value="1"/>
</dbReference>
<comment type="similarity">
    <text evidence="3">Belongs to the zyxin/ajuba family.</text>
</comment>
<evidence type="ECO:0000256" key="7">
    <source>
        <dbReference type="ARBA" id="ARBA00022833"/>
    </source>
</evidence>